<dbReference type="SUPFAM" id="SSF55979">
    <property type="entry name" value="DNA clamp"/>
    <property type="match status" value="1"/>
</dbReference>
<name>A0A6J7X6X4_9CAUD</name>
<dbReference type="EMBL" id="LR798364">
    <property type="protein sequence ID" value="CAB5226699.1"/>
    <property type="molecule type" value="Genomic_DNA"/>
</dbReference>
<reference evidence="2" key="1">
    <citation type="submission" date="2020-05" db="EMBL/GenBank/DDBJ databases">
        <authorList>
            <person name="Chiriac C."/>
            <person name="Salcher M."/>
            <person name="Ghai R."/>
            <person name="Kavagutti S V."/>
        </authorList>
    </citation>
    <scope>NUCLEOTIDE SEQUENCE</scope>
</reference>
<protein>
    <submittedName>
        <fullName evidence="2">Uncharacterized protein</fullName>
    </submittedName>
</protein>
<organism evidence="2">
    <name type="scientific">uncultured Caudovirales phage</name>
    <dbReference type="NCBI Taxonomy" id="2100421"/>
    <lineage>
        <taxon>Viruses</taxon>
        <taxon>Duplodnaviria</taxon>
        <taxon>Heunggongvirae</taxon>
        <taxon>Uroviricota</taxon>
        <taxon>Caudoviricetes</taxon>
        <taxon>Peduoviridae</taxon>
        <taxon>Maltschvirus</taxon>
        <taxon>Maltschvirus maltsch</taxon>
    </lineage>
</organism>
<proteinExistence type="predicted"/>
<gene>
    <name evidence="2" type="ORF">UFOVP1516_10</name>
    <name evidence="1" type="ORF">UFOVP887_34</name>
</gene>
<evidence type="ECO:0000313" key="1">
    <source>
        <dbReference type="EMBL" id="CAB4169046.1"/>
    </source>
</evidence>
<dbReference type="Gene3D" id="3.70.10.10">
    <property type="match status" value="1"/>
</dbReference>
<accession>A0A6J7X6X4</accession>
<dbReference type="EMBL" id="LR796837">
    <property type="protein sequence ID" value="CAB4169046.1"/>
    <property type="molecule type" value="Genomic_DNA"/>
</dbReference>
<sequence>MLAELKFVAGAIAKKDLVPYMTHFSIKDGEVRSYNGMLTLSSPIAFNIDCNPKADLLIKAIGNCKETVALSLTEAGRLKVQSGKFKAFIECFNDPTPEMEPEGKISDIDGDLLIKALGKVYKFIGEDASRPWANGVLIANGSAYATNNVCIVEHWLGFKPEKAINIPKHAIREMLRIGEIPERIQIADNSLTLHYADKRWIKTQLLETNFPDMGKILNKECNPTIIDKELFVGLEVLKPFIDKMGAIHVTEGILSTSTDLNTSANYEVESIDFNGIYNIDMLNLLKDTAVKIDWHISPCLFFGEQLRGAIIGMRR</sequence>
<dbReference type="InterPro" id="IPR046938">
    <property type="entry name" value="DNA_clamp_sf"/>
</dbReference>
<dbReference type="Gene3D" id="3.10.150.10">
    <property type="entry name" value="DNA Polymerase III, subunit A, domain 2"/>
    <property type="match status" value="1"/>
</dbReference>
<evidence type="ECO:0000313" key="2">
    <source>
        <dbReference type="EMBL" id="CAB5226699.1"/>
    </source>
</evidence>